<dbReference type="AlphaFoldDB" id="A0A5K7X6U6"/>
<keyword evidence="3" id="KW-1185">Reference proteome</keyword>
<proteinExistence type="predicted"/>
<accession>A0A5K7X6U6</accession>
<dbReference type="GO" id="GO:0000272">
    <property type="term" value="P:polysaccharide catabolic process"/>
    <property type="evidence" value="ECO:0007669"/>
    <property type="project" value="InterPro"/>
</dbReference>
<dbReference type="Gene3D" id="1.10.1330.10">
    <property type="entry name" value="Dockerin domain"/>
    <property type="match status" value="1"/>
</dbReference>
<gene>
    <name evidence="2" type="ORF">PLANPX_0063</name>
</gene>
<sequence>MHRLVSGFAIVVSVTLLAQQHASAAVYPGRGITASTGNQRGLYLVLRPDTAPPLNQAKIDAIRASETLTREFFAKSSGGKLDLRYADIVDVPITLAVNPQDNQLHRPNDWWGIAENYVRSNFGLEPEAYQLNLFDVSATPEDVNQGWSGVATFPGNNLAMQTPPGPGWGQLVVDHELGHRTGAPHSSAWRLSDNGNFNPHVWDAQKKAYVEYSPTIHGLSPVAYGVELDEYGDPLSVMGNISNGTFSVHQKRVNMGWLSSGQVPDLNATGDGTYRVYAHDQLQSTLNAQANVMGVVNGYDANSRYGLTFNRNDQVFNKGVNAFQTRTDAFTLEYRAQEEGVFVYLNDGLLDLDLTGGSDRNDRRRSLQVGDRFEDIAVSPSYFVGTGAANEWAAIGAPPPTSIYQLRPSWFEFDVLAKGQDLIGSYVDVDVSTVSYVPPGDLNNDGLFNQLDVNKFVAHWRSDTSSLNRVGQWMAGDLDNSGLVDLDDASLLRTILIYSTGQSFGLTTSVPETPASMLSVIAILAVVLTQARSPLAKASITSR</sequence>
<evidence type="ECO:0000313" key="3">
    <source>
        <dbReference type="Proteomes" id="UP000326837"/>
    </source>
</evidence>
<feature type="signal peptide" evidence="1">
    <location>
        <begin position="1"/>
        <end position="24"/>
    </location>
</feature>
<keyword evidence="1" id="KW-0732">Signal</keyword>
<feature type="chain" id="PRO_5024889431" description="Dockerin domain-containing protein" evidence="1">
    <location>
        <begin position="25"/>
        <end position="543"/>
    </location>
</feature>
<reference evidence="3" key="1">
    <citation type="submission" date="2019-10" db="EMBL/GenBank/DDBJ databases">
        <title>Lacipirellula parvula gen. nov., sp. nov., representing a lineage of planctomycetes widespread in freshwater anoxic habitats, and description of the family Lacipirellulaceae.</title>
        <authorList>
            <person name="Dedysh S.N."/>
            <person name="Kulichevskaya I.S."/>
            <person name="Beletsky A.V."/>
            <person name="Rakitin A.L."/>
            <person name="Mardanov A.V."/>
            <person name="Ivanova A.A."/>
            <person name="Saltykova V.X."/>
            <person name="Rijpstra W.I.C."/>
            <person name="Sinninghe Damste J.S."/>
            <person name="Ravin N.V."/>
        </authorList>
    </citation>
    <scope>NUCLEOTIDE SEQUENCE [LARGE SCALE GENOMIC DNA]</scope>
    <source>
        <strain evidence="3">PX69</strain>
    </source>
</reference>
<evidence type="ECO:0008006" key="4">
    <source>
        <dbReference type="Google" id="ProtNLM"/>
    </source>
</evidence>
<dbReference type="Proteomes" id="UP000326837">
    <property type="component" value="Chromosome"/>
</dbReference>
<organism evidence="2 3">
    <name type="scientific">Lacipirellula parvula</name>
    <dbReference type="NCBI Taxonomy" id="2650471"/>
    <lineage>
        <taxon>Bacteria</taxon>
        <taxon>Pseudomonadati</taxon>
        <taxon>Planctomycetota</taxon>
        <taxon>Planctomycetia</taxon>
        <taxon>Pirellulales</taxon>
        <taxon>Lacipirellulaceae</taxon>
        <taxon>Lacipirellula</taxon>
    </lineage>
</organism>
<evidence type="ECO:0000313" key="2">
    <source>
        <dbReference type="EMBL" id="BBO30451.1"/>
    </source>
</evidence>
<dbReference type="KEGG" id="lpav:PLANPX_0063"/>
<dbReference type="InterPro" id="IPR036439">
    <property type="entry name" value="Dockerin_dom_sf"/>
</dbReference>
<dbReference type="SUPFAM" id="SSF63446">
    <property type="entry name" value="Type I dockerin domain"/>
    <property type="match status" value="1"/>
</dbReference>
<dbReference type="RefSeq" id="WP_152096792.1">
    <property type="nucleotide sequence ID" value="NZ_AP021861.1"/>
</dbReference>
<evidence type="ECO:0000256" key="1">
    <source>
        <dbReference type="SAM" id="SignalP"/>
    </source>
</evidence>
<protein>
    <recommendedName>
        <fullName evidence="4">Dockerin domain-containing protein</fullName>
    </recommendedName>
</protein>
<dbReference type="EMBL" id="AP021861">
    <property type="protein sequence ID" value="BBO30451.1"/>
    <property type="molecule type" value="Genomic_DNA"/>
</dbReference>
<name>A0A5K7X6U6_9BACT</name>